<feature type="compositionally biased region" description="Basic residues" evidence="1">
    <location>
        <begin position="62"/>
        <end position="71"/>
    </location>
</feature>
<sequence length="84" mass="10096">MKKESMKISFNAEKLRAVKTYMEKKEIDLEDELVDQLEKLYDKYVPANVREYIDDKQEEEKRKRKPKKSTKKQVESSNPSIIQE</sequence>
<dbReference type="OrthoDB" id="1708300at2"/>
<dbReference type="Proteomes" id="UP000186112">
    <property type="component" value="Unassembled WGS sequence"/>
</dbReference>
<accession>A0A1U7M3V5</accession>
<dbReference type="InterPro" id="IPR046085">
    <property type="entry name" value="DUF6103"/>
</dbReference>
<protein>
    <submittedName>
        <fullName evidence="2">Uncharacterized protein</fullName>
    </submittedName>
</protein>
<evidence type="ECO:0000256" key="1">
    <source>
        <dbReference type="SAM" id="MobiDB-lite"/>
    </source>
</evidence>
<feature type="compositionally biased region" description="Polar residues" evidence="1">
    <location>
        <begin position="75"/>
        <end position="84"/>
    </location>
</feature>
<evidence type="ECO:0000313" key="2">
    <source>
        <dbReference type="EMBL" id="OLS01997.1"/>
    </source>
</evidence>
<keyword evidence="3" id="KW-1185">Reference proteome</keyword>
<comment type="caution">
    <text evidence="2">The sequence shown here is derived from an EMBL/GenBank/DDBJ whole genome shotgun (WGS) entry which is preliminary data.</text>
</comment>
<evidence type="ECO:0000313" key="3">
    <source>
        <dbReference type="Proteomes" id="UP000186112"/>
    </source>
</evidence>
<feature type="region of interest" description="Disordered" evidence="1">
    <location>
        <begin position="52"/>
        <end position="84"/>
    </location>
</feature>
<reference evidence="2 3" key="1">
    <citation type="submission" date="2016-02" db="EMBL/GenBank/DDBJ databases">
        <title>Genome sequence of Tissierella creatinophila DSM 6911.</title>
        <authorList>
            <person name="Poehlein A."/>
            <person name="Daniel R."/>
        </authorList>
    </citation>
    <scope>NUCLEOTIDE SEQUENCE [LARGE SCALE GENOMIC DNA]</scope>
    <source>
        <strain evidence="2 3">DSM 6911</strain>
    </source>
</reference>
<dbReference type="AlphaFoldDB" id="A0A1U7M3V5"/>
<dbReference type="EMBL" id="LTDM01000053">
    <property type="protein sequence ID" value="OLS01997.1"/>
    <property type="molecule type" value="Genomic_DNA"/>
</dbReference>
<gene>
    <name evidence="2" type="ORF">TICRE_21390</name>
</gene>
<organism evidence="2 3">
    <name type="scientific">Tissierella creatinophila DSM 6911</name>
    <dbReference type="NCBI Taxonomy" id="1123403"/>
    <lineage>
        <taxon>Bacteria</taxon>
        <taxon>Bacillati</taxon>
        <taxon>Bacillota</taxon>
        <taxon>Tissierellia</taxon>
        <taxon>Tissierellales</taxon>
        <taxon>Tissierellaceae</taxon>
        <taxon>Tissierella</taxon>
    </lineage>
</organism>
<name>A0A1U7M3V5_TISCR</name>
<dbReference type="RefSeq" id="WP_075727867.1">
    <property type="nucleotide sequence ID" value="NZ_LTDM01000053.1"/>
</dbReference>
<proteinExistence type="predicted"/>
<dbReference type="Pfam" id="PF19598">
    <property type="entry name" value="DUF6103"/>
    <property type="match status" value="1"/>
</dbReference>
<feature type="compositionally biased region" description="Basic and acidic residues" evidence="1">
    <location>
        <begin position="52"/>
        <end position="61"/>
    </location>
</feature>